<dbReference type="InterPro" id="IPR036390">
    <property type="entry name" value="WH_DNA-bd_sf"/>
</dbReference>
<dbReference type="CDD" id="cd07377">
    <property type="entry name" value="WHTH_GntR"/>
    <property type="match status" value="1"/>
</dbReference>
<keyword evidence="2" id="KW-0238">DNA-binding</keyword>
<reference evidence="6" key="1">
    <citation type="journal article" date="2019" name="Int. J. Syst. Evol. Microbiol.">
        <title>The Global Catalogue of Microorganisms (GCM) 10K type strain sequencing project: providing services to taxonomists for standard genome sequencing and annotation.</title>
        <authorList>
            <consortium name="The Broad Institute Genomics Platform"/>
            <consortium name="The Broad Institute Genome Sequencing Center for Infectious Disease"/>
            <person name="Wu L."/>
            <person name="Ma J."/>
        </authorList>
    </citation>
    <scope>NUCLEOTIDE SEQUENCE [LARGE SCALE GENOMIC DNA]</scope>
    <source>
        <strain evidence="6">JCM 17130</strain>
    </source>
</reference>
<dbReference type="PANTHER" id="PTHR38445:SF7">
    <property type="entry name" value="GNTR-FAMILY TRANSCRIPTIONAL REGULATOR"/>
    <property type="match status" value="1"/>
</dbReference>
<keyword evidence="3" id="KW-0804">Transcription</keyword>
<protein>
    <submittedName>
        <fullName evidence="5">GntR family transcriptional regulator</fullName>
    </submittedName>
</protein>
<evidence type="ECO:0000313" key="5">
    <source>
        <dbReference type="EMBL" id="MFD1719893.1"/>
    </source>
</evidence>
<proteinExistence type="predicted"/>
<evidence type="ECO:0000256" key="2">
    <source>
        <dbReference type="ARBA" id="ARBA00023125"/>
    </source>
</evidence>
<dbReference type="SMART" id="SM00345">
    <property type="entry name" value="HTH_GNTR"/>
    <property type="match status" value="1"/>
</dbReference>
<dbReference type="Proteomes" id="UP001597277">
    <property type="component" value="Unassembled WGS sequence"/>
</dbReference>
<dbReference type="InterPro" id="IPR000524">
    <property type="entry name" value="Tscrpt_reg_HTH_GntR"/>
</dbReference>
<evidence type="ECO:0000256" key="1">
    <source>
        <dbReference type="ARBA" id="ARBA00023015"/>
    </source>
</evidence>
<sequence>MLLRLDPTSSRPLFDQLATQVRLAVIAGDLRDGDRLPSARELATSLDVNQHTVLRGYQLLRDEGLLELRRGRGAVVTAHAAERYERLGHALDEIRREADRLDLPLPAVAAMLERPVPTSPRSIEENR</sequence>
<comment type="caution">
    <text evidence="5">The sequence shown here is derived from an EMBL/GenBank/DDBJ whole genome shotgun (WGS) entry which is preliminary data.</text>
</comment>
<dbReference type="PROSITE" id="PS50949">
    <property type="entry name" value="HTH_GNTR"/>
    <property type="match status" value="1"/>
</dbReference>
<dbReference type="Gene3D" id="1.10.10.10">
    <property type="entry name" value="Winged helix-like DNA-binding domain superfamily/Winged helix DNA-binding domain"/>
    <property type="match status" value="1"/>
</dbReference>
<feature type="domain" description="HTH gntR-type" evidence="4">
    <location>
        <begin position="11"/>
        <end position="79"/>
    </location>
</feature>
<keyword evidence="1" id="KW-0805">Transcription regulation</keyword>
<dbReference type="PANTHER" id="PTHR38445">
    <property type="entry name" value="HTH-TYPE TRANSCRIPTIONAL REPRESSOR YTRA"/>
    <property type="match status" value="1"/>
</dbReference>
<dbReference type="RefSeq" id="WP_388011090.1">
    <property type="nucleotide sequence ID" value="NZ_JBHUEE010000015.1"/>
</dbReference>
<accession>A0ABW4LAJ8</accession>
<dbReference type="SUPFAM" id="SSF46785">
    <property type="entry name" value="Winged helix' DNA-binding domain"/>
    <property type="match status" value="1"/>
</dbReference>
<evidence type="ECO:0000313" key="6">
    <source>
        <dbReference type="Proteomes" id="UP001597277"/>
    </source>
</evidence>
<name>A0ABW4LAJ8_9MICO</name>
<evidence type="ECO:0000259" key="4">
    <source>
        <dbReference type="PROSITE" id="PS50949"/>
    </source>
</evidence>
<gene>
    <name evidence="5" type="ORF">ACFSE6_18805</name>
</gene>
<dbReference type="InterPro" id="IPR036388">
    <property type="entry name" value="WH-like_DNA-bd_sf"/>
</dbReference>
<keyword evidence="6" id="KW-1185">Reference proteome</keyword>
<organism evidence="5 6">
    <name type="scientific">Georgenia deserti</name>
    <dbReference type="NCBI Taxonomy" id="2093781"/>
    <lineage>
        <taxon>Bacteria</taxon>
        <taxon>Bacillati</taxon>
        <taxon>Actinomycetota</taxon>
        <taxon>Actinomycetes</taxon>
        <taxon>Micrococcales</taxon>
        <taxon>Bogoriellaceae</taxon>
        <taxon>Georgenia</taxon>
    </lineage>
</organism>
<evidence type="ECO:0000256" key="3">
    <source>
        <dbReference type="ARBA" id="ARBA00023163"/>
    </source>
</evidence>
<dbReference type="EMBL" id="JBHUEE010000015">
    <property type="protein sequence ID" value="MFD1719893.1"/>
    <property type="molecule type" value="Genomic_DNA"/>
</dbReference>
<dbReference type="Pfam" id="PF00392">
    <property type="entry name" value="GntR"/>
    <property type="match status" value="1"/>
</dbReference>